<keyword evidence="8" id="KW-1185">Reference proteome</keyword>
<dbReference type="EC" id="1.14.11.-" evidence="7"/>
<dbReference type="InterPro" id="IPR042098">
    <property type="entry name" value="TauD-like_sf"/>
</dbReference>
<evidence type="ECO:0000256" key="3">
    <source>
        <dbReference type="ARBA" id="ARBA00022964"/>
    </source>
</evidence>
<organism evidence="7 8">
    <name type="scientific">Frankia canadensis</name>
    <dbReference type="NCBI Taxonomy" id="1836972"/>
    <lineage>
        <taxon>Bacteria</taxon>
        <taxon>Bacillati</taxon>
        <taxon>Actinomycetota</taxon>
        <taxon>Actinomycetes</taxon>
        <taxon>Frankiales</taxon>
        <taxon>Frankiaceae</taxon>
        <taxon>Frankia</taxon>
    </lineage>
</organism>
<dbReference type="Pfam" id="PF02668">
    <property type="entry name" value="TauD"/>
    <property type="match status" value="1"/>
</dbReference>
<keyword evidence="3 7" id="KW-0223">Dioxygenase</keyword>
<sequence length="80" mass="9196">MLDPVVVGWDRARSADLVRTLLTEATRPECQVRLSWSVGDVALWDNRVLLHYGVRDYGAFPRELERVLIARPSTFIEELV</sequence>
<dbReference type="PANTHER" id="PTHR30468:SF1">
    <property type="entry name" value="ALPHA-KETOGLUTARATE-DEPENDENT SULFONATE DIOXYGENASE"/>
    <property type="match status" value="1"/>
</dbReference>
<evidence type="ECO:0000256" key="2">
    <source>
        <dbReference type="ARBA" id="ARBA00022723"/>
    </source>
</evidence>
<name>A0A2I2KLH8_9ACTN</name>
<gene>
    <name evidence="7" type="ORF">FRACA_1420005</name>
</gene>
<dbReference type="Proteomes" id="UP000234331">
    <property type="component" value="Unassembled WGS sequence"/>
</dbReference>
<evidence type="ECO:0000256" key="4">
    <source>
        <dbReference type="ARBA" id="ARBA00023002"/>
    </source>
</evidence>
<dbReference type="GO" id="GO:0016706">
    <property type="term" value="F:2-oxoglutarate-dependent dioxygenase activity"/>
    <property type="evidence" value="ECO:0007669"/>
    <property type="project" value="TreeGrafter"/>
</dbReference>
<evidence type="ECO:0000259" key="6">
    <source>
        <dbReference type="Pfam" id="PF02668"/>
    </source>
</evidence>
<evidence type="ECO:0000256" key="5">
    <source>
        <dbReference type="ARBA" id="ARBA00023004"/>
    </source>
</evidence>
<protein>
    <submittedName>
        <fullName evidence="7">Alpha-ketoglutarate-dependent sulfate ester dioxygenase</fullName>
        <ecNumber evidence="7">1.14.11.-</ecNumber>
    </submittedName>
</protein>
<dbReference type="SUPFAM" id="SSF51197">
    <property type="entry name" value="Clavaminate synthase-like"/>
    <property type="match status" value="1"/>
</dbReference>
<dbReference type="GO" id="GO:0005737">
    <property type="term" value="C:cytoplasm"/>
    <property type="evidence" value="ECO:0007669"/>
    <property type="project" value="TreeGrafter"/>
</dbReference>
<reference evidence="7 8" key="1">
    <citation type="submission" date="2017-06" db="EMBL/GenBank/DDBJ databases">
        <authorList>
            <person name="Kim H.J."/>
            <person name="Triplett B.A."/>
        </authorList>
    </citation>
    <scope>NUCLEOTIDE SEQUENCE [LARGE SCALE GENOMIC DNA]</scope>
    <source>
        <strain evidence="7">FRACA_ARgP5</strain>
    </source>
</reference>
<comment type="similarity">
    <text evidence="1">Belongs to the TfdA dioxygenase family.</text>
</comment>
<feature type="domain" description="TauD/TfdA-like" evidence="6">
    <location>
        <begin position="6"/>
        <end position="67"/>
    </location>
</feature>
<evidence type="ECO:0000256" key="1">
    <source>
        <dbReference type="ARBA" id="ARBA00005896"/>
    </source>
</evidence>
<dbReference type="Gene3D" id="3.60.130.10">
    <property type="entry name" value="Clavaminate synthase-like"/>
    <property type="match status" value="1"/>
</dbReference>
<dbReference type="AlphaFoldDB" id="A0A2I2KLH8"/>
<keyword evidence="4 7" id="KW-0560">Oxidoreductase</keyword>
<dbReference type="PANTHER" id="PTHR30468">
    <property type="entry name" value="ALPHA-KETOGLUTARATE-DEPENDENT SULFONATE DIOXYGENASE"/>
    <property type="match status" value="1"/>
</dbReference>
<dbReference type="EMBL" id="FZMO01000049">
    <property type="protein sequence ID" value="SNQ46504.1"/>
    <property type="molecule type" value="Genomic_DNA"/>
</dbReference>
<dbReference type="InterPro" id="IPR003819">
    <property type="entry name" value="TauD/TfdA-like"/>
</dbReference>
<accession>A0A2I2KLH8</accession>
<keyword evidence="2" id="KW-0479">Metal-binding</keyword>
<evidence type="ECO:0000313" key="7">
    <source>
        <dbReference type="EMBL" id="SNQ46504.1"/>
    </source>
</evidence>
<dbReference type="GO" id="GO:0046872">
    <property type="term" value="F:metal ion binding"/>
    <property type="evidence" value="ECO:0007669"/>
    <property type="project" value="UniProtKB-KW"/>
</dbReference>
<keyword evidence="5" id="KW-0408">Iron</keyword>
<proteinExistence type="inferred from homology"/>
<evidence type="ECO:0000313" key="8">
    <source>
        <dbReference type="Proteomes" id="UP000234331"/>
    </source>
</evidence>
<dbReference type="InterPro" id="IPR051323">
    <property type="entry name" value="AtsK-like"/>
</dbReference>